<name>A0ACD0WMB7_CLALS</name>
<proteinExistence type="predicted"/>
<dbReference type="EMBL" id="CP038487">
    <property type="protein sequence ID" value="QFZ28617.1"/>
    <property type="molecule type" value="Genomic_DNA"/>
</dbReference>
<dbReference type="Proteomes" id="UP000326582">
    <property type="component" value="Chromosome 4"/>
</dbReference>
<gene>
    <name evidence="1" type="ORF">EJF14_40661</name>
</gene>
<organism evidence="1 2">
    <name type="scientific">Clavispora lusitaniae</name>
    <name type="common">Candida lusitaniae</name>
    <dbReference type="NCBI Taxonomy" id="36911"/>
    <lineage>
        <taxon>Eukaryota</taxon>
        <taxon>Fungi</taxon>
        <taxon>Dikarya</taxon>
        <taxon>Ascomycota</taxon>
        <taxon>Saccharomycotina</taxon>
        <taxon>Pichiomycetes</taxon>
        <taxon>Metschnikowiaceae</taxon>
        <taxon>Clavispora</taxon>
    </lineage>
</organism>
<evidence type="ECO:0000313" key="1">
    <source>
        <dbReference type="EMBL" id="QFZ28617.1"/>
    </source>
</evidence>
<evidence type="ECO:0000313" key="2">
    <source>
        <dbReference type="Proteomes" id="UP000326582"/>
    </source>
</evidence>
<keyword evidence="2" id="KW-1185">Reference proteome</keyword>
<protein>
    <submittedName>
        <fullName evidence="1">Dynein light chain protein</fullName>
    </submittedName>
</protein>
<sequence>MQTKRRQDTEDKSRKRPRSELSQTLYVNNLNDKINRTLLKHNIYILFSTYGEVWDINMKLRGQAHVIMDSKETASVCLKALSGTPMFGKHLRIDFSKNKSKSVEQAEKLLAEE</sequence>
<accession>A0ACD0WMB7</accession>
<reference evidence="2" key="1">
    <citation type="journal article" date="2019" name="MBio">
        <title>Comparative genomics for the elucidation of multidrug resistance (MDR) in Candida lusitaniae.</title>
        <authorList>
            <person name="Kannan A."/>
            <person name="Asner S.A."/>
            <person name="Trachsel E."/>
            <person name="Kelly S."/>
            <person name="Parker J."/>
            <person name="Sanglard D."/>
        </authorList>
    </citation>
    <scope>NUCLEOTIDE SEQUENCE [LARGE SCALE GENOMIC DNA]</scope>
    <source>
        <strain evidence="2">P1</strain>
    </source>
</reference>